<dbReference type="Gene3D" id="3.80.10.10">
    <property type="entry name" value="Ribonuclease Inhibitor"/>
    <property type="match status" value="1"/>
</dbReference>
<protein>
    <submittedName>
        <fullName evidence="4">Leucine Rich Repeat family protein</fullName>
    </submittedName>
</protein>
<dbReference type="AlphaFoldDB" id="A0A1J4JFL8"/>
<reference evidence="4" key="1">
    <citation type="submission" date="2016-10" db="EMBL/GenBank/DDBJ databases">
        <authorList>
            <person name="Benchimol M."/>
            <person name="Almeida L.G."/>
            <person name="Vasconcelos A.T."/>
            <person name="Perreira-Neves A."/>
            <person name="Rosa I.A."/>
            <person name="Tasca T."/>
            <person name="Bogo M.R."/>
            <person name="de Souza W."/>
        </authorList>
    </citation>
    <scope>NUCLEOTIDE SEQUENCE [LARGE SCALE GENOMIC DNA]</scope>
    <source>
        <strain evidence="4">K</strain>
    </source>
</reference>
<dbReference type="PANTHER" id="PTHR18849">
    <property type="entry name" value="LEUCINE RICH REPEAT PROTEIN"/>
    <property type="match status" value="1"/>
</dbReference>
<dbReference type="VEuPathDB" id="TrichDB:TRFO_37419"/>
<accession>A0A1J4JFL8</accession>
<dbReference type="GeneID" id="94846119"/>
<name>A0A1J4JFL8_9EUKA</name>
<dbReference type="Pfam" id="PF14580">
    <property type="entry name" value="LRR_9"/>
    <property type="match status" value="1"/>
</dbReference>
<evidence type="ECO:0000256" key="2">
    <source>
        <dbReference type="ARBA" id="ARBA00022737"/>
    </source>
</evidence>
<evidence type="ECO:0000313" key="4">
    <source>
        <dbReference type="EMBL" id="OHS96435.1"/>
    </source>
</evidence>
<dbReference type="InterPro" id="IPR001611">
    <property type="entry name" value="Leu-rich_rpt"/>
</dbReference>
<dbReference type="InterPro" id="IPR032675">
    <property type="entry name" value="LRR_dom_sf"/>
</dbReference>
<dbReference type="OrthoDB" id="433501at2759"/>
<dbReference type="InterPro" id="IPR003603">
    <property type="entry name" value="U2A'_phosphoprotein32A_C"/>
</dbReference>
<dbReference type="SMART" id="SM00446">
    <property type="entry name" value="LRRcap"/>
    <property type="match status" value="1"/>
</dbReference>
<gene>
    <name evidence="4" type="ORF">TRFO_37419</name>
</gene>
<keyword evidence="1" id="KW-0433">Leucine-rich repeat</keyword>
<proteinExistence type="predicted"/>
<evidence type="ECO:0000313" key="5">
    <source>
        <dbReference type="Proteomes" id="UP000179807"/>
    </source>
</evidence>
<comment type="caution">
    <text evidence="4">The sequence shown here is derived from an EMBL/GenBank/DDBJ whole genome shotgun (WGS) entry which is preliminary data.</text>
</comment>
<dbReference type="PROSITE" id="PS51450">
    <property type="entry name" value="LRR"/>
    <property type="match status" value="2"/>
</dbReference>
<keyword evidence="2" id="KW-0677">Repeat</keyword>
<dbReference type="SUPFAM" id="SSF52058">
    <property type="entry name" value="L domain-like"/>
    <property type="match status" value="1"/>
</dbReference>
<dbReference type="Proteomes" id="UP000179807">
    <property type="component" value="Unassembled WGS sequence"/>
</dbReference>
<dbReference type="SMART" id="SM00365">
    <property type="entry name" value="LRR_SD22"/>
    <property type="match status" value="3"/>
</dbReference>
<evidence type="ECO:0000256" key="1">
    <source>
        <dbReference type="ARBA" id="ARBA00022614"/>
    </source>
</evidence>
<keyword evidence="5" id="KW-1185">Reference proteome</keyword>
<sequence length="183" mass="21372">MWGYELTDVSIVQKMPNLEVISLSLNKISSLKYFRNNKQLRDLFLRKNLISDFNELQHLKELSQLQTLWLSENPISSDPQYRLKVIKELPNLKKLDEVDITEEEKIQARNHQISSKPFLPEIEIDKSKTTPSKRMLKLNSSRNQKENDVPLVAAIHNLLPELSNESLDIVIDKIIELKKCPRK</sequence>
<dbReference type="RefSeq" id="XP_068349572.1">
    <property type="nucleotide sequence ID" value="XM_068511415.1"/>
</dbReference>
<dbReference type="PANTHER" id="PTHR18849:SF0">
    <property type="entry name" value="CILIA- AND FLAGELLA-ASSOCIATED PROTEIN 410-RELATED"/>
    <property type="match status" value="1"/>
</dbReference>
<feature type="domain" description="U2A'/phosphoprotein 32 family A C-terminal" evidence="3">
    <location>
        <begin position="78"/>
        <end position="96"/>
    </location>
</feature>
<dbReference type="EMBL" id="MLAK01001177">
    <property type="protein sequence ID" value="OHS96435.1"/>
    <property type="molecule type" value="Genomic_DNA"/>
</dbReference>
<organism evidence="4 5">
    <name type="scientific">Tritrichomonas foetus</name>
    <dbReference type="NCBI Taxonomy" id="1144522"/>
    <lineage>
        <taxon>Eukaryota</taxon>
        <taxon>Metamonada</taxon>
        <taxon>Parabasalia</taxon>
        <taxon>Tritrichomonadida</taxon>
        <taxon>Tritrichomonadidae</taxon>
        <taxon>Tritrichomonas</taxon>
    </lineage>
</organism>
<evidence type="ECO:0000259" key="3">
    <source>
        <dbReference type="SMART" id="SM00446"/>
    </source>
</evidence>